<dbReference type="Gene3D" id="1.10.1200.10">
    <property type="entry name" value="ACP-like"/>
    <property type="match status" value="1"/>
</dbReference>
<protein>
    <submittedName>
        <fullName evidence="2">Phosphopantetheine-binding protein</fullName>
    </submittedName>
</protein>
<proteinExistence type="predicted"/>
<name>A0ABU2ZK35_9SPHN</name>
<evidence type="ECO:0000313" key="2">
    <source>
        <dbReference type="EMBL" id="MDT0576969.1"/>
    </source>
</evidence>
<dbReference type="EMBL" id="JAVRHS010000014">
    <property type="protein sequence ID" value="MDT0576969.1"/>
    <property type="molecule type" value="Genomic_DNA"/>
</dbReference>
<dbReference type="RefSeq" id="WP_311341544.1">
    <property type="nucleotide sequence ID" value="NZ_JAVRHS010000014.1"/>
</dbReference>
<dbReference type="InterPro" id="IPR036736">
    <property type="entry name" value="ACP-like_sf"/>
</dbReference>
<dbReference type="InterPro" id="IPR009081">
    <property type="entry name" value="PP-bd_ACP"/>
</dbReference>
<dbReference type="Proteomes" id="UP001259803">
    <property type="component" value="Unassembled WGS sequence"/>
</dbReference>
<dbReference type="Pfam" id="PF00550">
    <property type="entry name" value="PP-binding"/>
    <property type="match status" value="1"/>
</dbReference>
<organism evidence="2 3">
    <name type="scientific">Croceicoccus esteveae</name>
    <dbReference type="NCBI Taxonomy" id="3075597"/>
    <lineage>
        <taxon>Bacteria</taxon>
        <taxon>Pseudomonadati</taxon>
        <taxon>Pseudomonadota</taxon>
        <taxon>Alphaproteobacteria</taxon>
        <taxon>Sphingomonadales</taxon>
        <taxon>Erythrobacteraceae</taxon>
        <taxon>Croceicoccus</taxon>
    </lineage>
</organism>
<reference evidence="2 3" key="1">
    <citation type="submission" date="2023-09" db="EMBL/GenBank/DDBJ databases">
        <authorList>
            <person name="Rey-Velasco X."/>
        </authorList>
    </citation>
    <scope>NUCLEOTIDE SEQUENCE [LARGE SCALE GENOMIC DNA]</scope>
    <source>
        <strain evidence="2 3">F390</strain>
    </source>
</reference>
<keyword evidence="3" id="KW-1185">Reference proteome</keyword>
<dbReference type="SUPFAM" id="SSF47336">
    <property type="entry name" value="ACP-like"/>
    <property type="match status" value="1"/>
</dbReference>
<feature type="domain" description="Carrier" evidence="1">
    <location>
        <begin position="1"/>
        <end position="79"/>
    </location>
</feature>
<evidence type="ECO:0000259" key="1">
    <source>
        <dbReference type="PROSITE" id="PS50075"/>
    </source>
</evidence>
<evidence type="ECO:0000313" key="3">
    <source>
        <dbReference type="Proteomes" id="UP001259803"/>
    </source>
</evidence>
<sequence length="82" mass="9122">MSTLTDLRDILADLRPAEKQEDVAKDASLFDAGVLDSMAMMELVPAIEEKFHIAVKPMELSPENFDTLDAMAHFIGQKQNES</sequence>
<dbReference type="PROSITE" id="PS50075">
    <property type="entry name" value="CARRIER"/>
    <property type="match status" value="1"/>
</dbReference>
<gene>
    <name evidence="2" type="ORF">RM533_12405</name>
</gene>
<comment type="caution">
    <text evidence="2">The sequence shown here is derived from an EMBL/GenBank/DDBJ whole genome shotgun (WGS) entry which is preliminary data.</text>
</comment>
<accession>A0ABU2ZK35</accession>